<comment type="caution">
    <text evidence="5">The sequence shown here is derived from an EMBL/GenBank/DDBJ whole genome shotgun (WGS) entry which is preliminary data.</text>
</comment>
<evidence type="ECO:0000256" key="3">
    <source>
        <dbReference type="SAM" id="MobiDB-lite"/>
    </source>
</evidence>
<evidence type="ECO:0000256" key="2">
    <source>
        <dbReference type="ARBA" id="ARBA00022737"/>
    </source>
</evidence>
<protein>
    <recommendedName>
        <fullName evidence="4">CAP-Gly domain-containing protein</fullName>
    </recommendedName>
</protein>
<dbReference type="GeneID" id="73381657"/>
<dbReference type="PROSITE" id="PS51450">
    <property type="entry name" value="LRR"/>
    <property type="match status" value="2"/>
</dbReference>
<dbReference type="Pfam" id="PF01302">
    <property type="entry name" value="CAP_GLY"/>
    <property type="match status" value="1"/>
</dbReference>
<organism evidence="5 6">
    <name type="scientific">Candida oxycetoniae</name>
    <dbReference type="NCBI Taxonomy" id="497107"/>
    <lineage>
        <taxon>Eukaryota</taxon>
        <taxon>Fungi</taxon>
        <taxon>Dikarya</taxon>
        <taxon>Ascomycota</taxon>
        <taxon>Saccharomycotina</taxon>
        <taxon>Pichiomycetes</taxon>
        <taxon>Debaryomycetaceae</taxon>
        <taxon>Candida/Lodderomyces clade</taxon>
        <taxon>Candida</taxon>
    </lineage>
</organism>
<dbReference type="GO" id="GO:0005737">
    <property type="term" value="C:cytoplasm"/>
    <property type="evidence" value="ECO:0007669"/>
    <property type="project" value="TreeGrafter"/>
</dbReference>
<feature type="compositionally biased region" description="Acidic residues" evidence="3">
    <location>
        <begin position="1017"/>
        <end position="1026"/>
    </location>
</feature>
<feature type="region of interest" description="Disordered" evidence="3">
    <location>
        <begin position="26"/>
        <end position="51"/>
    </location>
</feature>
<dbReference type="AlphaFoldDB" id="A0AAI9SUN4"/>
<dbReference type="SUPFAM" id="SSF74924">
    <property type="entry name" value="Cap-Gly domain"/>
    <property type="match status" value="1"/>
</dbReference>
<dbReference type="SMART" id="SM01052">
    <property type="entry name" value="CAP_GLY"/>
    <property type="match status" value="1"/>
</dbReference>
<dbReference type="SUPFAM" id="SSF52047">
    <property type="entry name" value="RNI-like"/>
    <property type="match status" value="1"/>
</dbReference>
<evidence type="ECO:0000256" key="1">
    <source>
        <dbReference type="ARBA" id="ARBA00022614"/>
    </source>
</evidence>
<proteinExistence type="predicted"/>
<dbReference type="Proteomes" id="UP001202479">
    <property type="component" value="Unassembled WGS sequence"/>
</dbReference>
<dbReference type="PROSITE" id="PS50245">
    <property type="entry name" value="CAP_GLY_2"/>
    <property type="match status" value="1"/>
</dbReference>
<feature type="domain" description="CAP-Gly" evidence="4">
    <location>
        <begin position="618"/>
        <end position="651"/>
    </location>
</feature>
<evidence type="ECO:0000259" key="4">
    <source>
        <dbReference type="PROSITE" id="PS50245"/>
    </source>
</evidence>
<reference evidence="5" key="1">
    <citation type="journal article" date="2022" name="DNA Res.">
        <title>Genome analysis of five recently described species of the CUG-Ser clade uncovers Candida theae as a new hybrid lineage with pathogenic potential in the Candida parapsilosis species complex.</title>
        <authorList>
            <person name="Mixao V."/>
            <person name="Del Olmo V."/>
            <person name="Hegedusova E."/>
            <person name="Saus E."/>
            <person name="Pryszcz L."/>
            <person name="Cillingova A."/>
            <person name="Nosek J."/>
            <person name="Gabaldon T."/>
        </authorList>
    </citation>
    <scope>NUCLEOTIDE SEQUENCE</scope>
    <source>
        <strain evidence="5">CBS 10844</strain>
    </source>
</reference>
<dbReference type="InterPro" id="IPR036859">
    <property type="entry name" value="CAP-Gly_dom_sf"/>
</dbReference>
<accession>A0AAI9SUN4</accession>
<evidence type="ECO:0000313" key="5">
    <source>
        <dbReference type="EMBL" id="KAI3403153.2"/>
    </source>
</evidence>
<dbReference type="Gene3D" id="2.30.30.190">
    <property type="entry name" value="CAP Gly-rich-like domain"/>
    <property type="match status" value="1"/>
</dbReference>
<feature type="compositionally biased region" description="Gly residues" evidence="3">
    <location>
        <begin position="26"/>
        <end position="35"/>
    </location>
</feature>
<dbReference type="InterPro" id="IPR001611">
    <property type="entry name" value="Leu-rich_rpt"/>
</dbReference>
<dbReference type="InterPro" id="IPR000938">
    <property type="entry name" value="CAP-Gly_domain"/>
</dbReference>
<feature type="region of interest" description="Disordered" evidence="3">
    <location>
        <begin position="1007"/>
        <end position="1026"/>
    </location>
</feature>
<sequence>MEHPAIHIDFEDTDILQQLSGDVVGGGGGGGGGAETGEIDNDPHSTAVSSTSSSKHKAEIVAMYDQLRKHYVEANYMEIMFLLPQLTKFNMFPPIFNLIIGCSLIHFGRISSAFREIGFAICMAPTENKKKEFIKVLAYTYADLNKKEHVMGCLGEILDISRNNLVTTIDFDNMKTEICKLEKELLQRLEQASVNNKLNKFKSFDDQILDLQTVDKVFPKDSFTGKCQIIINKIYHADSMLERWNKERKPLKNNPLKILVEAIFVFGPNIAYYHMLKMEPIMNQYFEFLVNQALIPRPKGRIVSSFFTGSVSTVSITYAQQIKTIKGFIAMLRHEYKEAADLFAEAADIDDNNVEYKTNVVFLRTYCQANETNQSKRDLEFLTSKITKNPIKSSLKYHVLAKVYHRLHDLERFKYRKSILKNSGPSYRDMALKCYLSAATLAEDDDLLIGEYYDNILNFLIDEDETRNGLNMKDLAFFYQVRNLFCLYSDYNYLHIPGLVCDWQVVKQNTKLLNQIQQYIESRNSINENDADGNASVCEPFATSKKFTTRSFDLVSKIRVLEKIGYQDLFTGLHHFFFGVSMLEYAINDRISTKDNHIATIRYIGYIPEWGEKTLAYGLEWDDPTRGKNNGELNSITYFSPRIPQSASFIKSTNKKFNWVRKSFVQVIKEQYLDVDYKNREIQIGNKLVEELGWDELNRYYSNLSNLKSLTLDHQLIYRAWETKKTKEGGEEKGERERDSIFEGLRNLEKLDISCNLFNDLSEVYLIISKLPKLKELNLNGNRFSSFGVPKNLQFSNSNSNSNSNSFSLTSLKLASTLISMETIDGILQLLPHLKELILSGNYYRDEDLIKSDLLLTKKPLENLDMSYNTLCTIPRLNNAGSLNLSYNKIETVPTNIEKWTSITSLDLRYNRISQWEQIDSLSLALPNLQKLRINHNPIVDDISIDEMTMQLIARFQCGTDKLCELNGSKLTKEEIENAELYFISKVQSGDIIFENEPRWNQLLEKYGEQEKGGGGEGDDDDDDDEKNIVNFRPWIKLRLQTENSLSQFQTQRFLRSTSILSFMGFISKTVLNNLSILHFQLHYYTNEESNFKAKHPIENYSSTLNDYSLSENQNIYITYNVG</sequence>
<evidence type="ECO:0000313" key="6">
    <source>
        <dbReference type="Proteomes" id="UP001202479"/>
    </source>
</evidence>
<dbReference type="PANTHER" id="PTHR15454">
    <property type="entry name" value="NISCHARIN RELATED"/>
    <property type="match status" value="1"/>
</dbReference>
<keyword evidence="1" id="KW-0433">Leucine-rich repeat</keyword>
<keyword evidence="6" id="KW-1185">Reference proteome</keyword>
<dbReference type="EMBL" id="JAHUZD010000137">
    <property type="protein sequence ID" value="KAI3403153.2"/>
    <property type="molecule type" value="Genomic_DNA"/>
</dbReference>
<dbReference type="RefSeq" id="XP_049178900.1">
    <property type="nucleotide sequence ID" value="XM_049325439.1"/>
</dbReference>
<dbReference type="Gene3D" id="3.80.10.10">
    <property type="entry name" value="Ribonuclease Inhibitor"/>
    <property type="match status" value="2"/>
</dbReference>
<gene>
    <name evidence="5" type="ORF">KGF56_004042</name>
</gene>
<name>A0AAI9SUN4_9ASCO</name>
<keyword evidence="2" id="KW-0677">Repeat</keyword>
<dbReference type="InterPro" id="IPR032675">
    <property type="entry name" value="LRR_dom_sf"/>
</dbReference>